<accession>A0A1W6ZWY6</accession>
<evidence type="ECO:0000313" key="2">
    <source>
        <dbReference type="Proteomes" id="UP000194137"/>
    </source>
</evidence>
<dbReference type="Proteomes" id="UP000194137">
    <property type="component" value="Chromosome"/>
</dbReference>
<sequence length="205" mass="21867">MIGNQTSTVSVAQSQGDSETQDQLQVSTASLTRLLSAMGLPEVAVFCGGLLLTISCTGLAIAQGAGVPMALMAGYCSLAATIALVIAFHVLKNPPARVAPTVAAVSQQPNYSAWKLVSQMNIANASRLWCDIEPGHPYSRDSMAWATAMLDAIKTGALPIAAKPNMSKELIDRERANPTWHTEITREALQSWAKAHGHNPEFLRQ</sequence>
<organism evidence="1 2">
    <name type="scientific">Pseudorhodoplanes sinuspersici</name>
    <dbReference type="NCBI Taxonomy" id="1235591"/>
    <lineage>
        <taxon>Bacteria</taxon>
        <taxon>Pseudomonadati</taxon>
        <taxon>Pseudomonadota</taxon>
        <taxon>Alphaproteobacteria</taxon>
        <taxon>Hyphomicrobiales</taxon>
        <taxon>Pseudorhodoplanes</taxon>
    </lineage>
</organism>
<gene>
    <name evidence="1" type="ORF">CAK95_24075</name>
</gene>
<dbReference type="KEGG" id="psin:CAK95_24075"/>
<dbReference type="RefSeq" id="WP_086090224.1">
    <property type="nucleotide sequence ID" value="NZ_CP021112.1"/>
</dbReference>
<name>A0A1W6ZWY6_9HYPH</name>
<keyword evidence="2" id="KW-1185">Reference proteome</keyword>
<reference evidence="1 2" key="1">
    <citation type="submission" date="2017-05" db="EMBL/GenBank/DDBJ databases">
        <title>Full genome sequence of Pseudorhodoplanes sinuspersici.</title>
        <authorList>
            <person name="Dastgheib S.M.M."/>
            <person name="Shavandi M."/>
            <person name="Tirandaz H."/>
        </authorList>
    </citation>
    <scope>NUCLEOTIDE SEQUENCE [LARGE SCALE GENOMIC DNA]</scope>
    <source>
        <strain evidence="1 2">RIPI110</strain>
    </source>
</reference>
<proteinExistence type="predicted"/>
<evidence type="ECO:0000313" key="1">
    <source>
        <dbReference type="EMBL" id="ARQ01830.1"/>
    </source>
</evidence>
<protein>
    <submittedName>
        <fullName evidence="1">Uncharacterized protein</fullName>
    </submittedName>
</protein>
<dbReference type="AlphaFoldDB" id="A0A1W6ZWY6"/>
<dbReference type="EMBL" id="CP021112">
    <property type="protein sequence ID" value="ARQ01830.1"/>
    <property type="molecule type" value="Genomic_DNA"/>
</dbReference>